<dbReference type="SUPFAM" id="SSF103473">
    <property type="entry name" value="MFS general substrate transporter"/>
    <property type="match status" value="1"/>
</dbReference>
<feature type="transmembrane region" description="Helical" evidence="7">
    <location>
        <begin position="108"/>
        <end position="126"/>
    </location>
</feature>
<dbReference type="InterPro" id="IPR011701">
    <property type="entry name" value="MFS"/>
</dbReference>
<dbReference type="InterPro" id="IPR036259">
    <property type="entry name" value="MFS_trans_sf"/>
</dbReference>
<evidence type="ECO:0000313" key="9">
    <source>
        <dbReference type="EMBL" id="BBJ05286.1"/>
    </source>
</evidence>
<feature type="transmembrane region" description="Helical" evidence="7">
    <location>
        <begin position="383"/>
        <end position="405"/>
    </location>
</feature>
<feature type="transmembrane region" description="Helical" evidence="7">
    <location>
        <begin position="220"/>
        <end position="238"/>
    </location>
</feature>
<evidence type="ECO:0000256" key="5">
    <source>
        <dbReference type="ARBA" id="ARBA00022989"/>
    </source>
</evidence>
<organism evidence="9">
    <name type="scientific">Marinobacter nauticus</name>
    <name type="common">Marinobacter hydrocarbonoclasticus</name>
    <name type="synonym">Marinobacter aquaeolei</name>
    <dbReference type="NCBI Taxonomy" id="2743"/>
    <lineage>
        <taxon>Bacteria</taxon>
        <taxon>Pseudomonadati</taxon>
        <taxon>Pseudomonadota</taxon>
        <taxon>Gammaproteobacteria</taxon>
        <taxon>Pseudomonadales</taxon>
        <taxon>Marinobacteraceae</taxon>
        <taxon>Marinobacter</taxon>
    </lineage>
</organism>
<proteinExistence type="predicted"/>
<dbReference type="PANTHER" id="PTHR23517">
    <property type="entry name" value="RESISTANCE PROTEIN MDTM, PUTATIVE-RELATED-RELATED"/>
    <property type="match status" value="1"/>
</dbReference>
<feature type="transmembrane region" description="Helical" evidence="7">
    <location>
        <begin position="12"/>
        <end position="36"/>
    </location>
</feature>
<name>A0A455W717_MARNT</name>
<keyword evidence="5 7" id="KW-1133">Transmembrane helix</keyword>
<evidence type="ECO:0000256" key="6">
    <source>
        <dbReference type="ARBA" id="ARBA00023136"/>
    </source>
</evidence>
<feature type="transmembrane region" description="Helical" evidence="7">
    <location>
        <begin position="355"/>
        <end position="377"/>
    </location>
</feature>
<dbReference type="GO" id="GO:0005886">
    <property type="term" value="C:plasma membrane"/>
    <property type="evidence" value="ECO:0007669"/>
    <property type="project" value="UniProtKB-SubCell"/>
</dbReference>
<feature type="transmembrane region" description="Helical" evidence="7">
    <location>
        <begin position="171"/>
        <end position="189"/>
    </location>
</feature>
<dbReference type="PROSITE" id="PS50850">
    <property type="entry name" value="MFS"/>
    <property type="match status" value="1"/>
</dbReference>
<evidence type="ECO:0000256" key="7">
    <source>
        <dbReference type="SAM" id="Phobius"/>
    </source>
</evidence>
<accession>A0A455W717</accession>
<dbReference type="GO" id="GO:0022857">
    <property type="term" value="F:transmembrane transporter activity"/>
    <property type="evidence" value="ECO:0007669"/>
    <property type="project" value="InterPro"/>
</dbReference>
<dbReference type="AlphaFoldDB" id="A0A455W717"/>
<evidence type="ECO:0000256" key="3">
    <source>
        <dbReference type="ARBA" id="ARBA00022475"/>
    </source>
</evidence>
<keyword evidence="3" id="KW-1003">Cell membrane</keyword>
<dbReference type="PANTHER" id="PTHR23517:SF13">
    <property type="entry name" value="MAJOR FACILITATOR SUPERFAMILY MFS_1"/>
    <property type="match status" value="1"/>
</dbReference>
<feature type="transmembrane region" description="Helical" evidence="7">
    <location>
        <begin position="318"/>
        <end position="343"/>
    </location>
</feature>
<evidence type="ECO:0000256" key="2">
    <source>
        <dbReference type="ARBA" id="ARBA00022448"/>
    </source>
</evidence>
<dbReference type="EMBL" id="AP019537">
    <property type="protein sequence ID" value="BBJ05286.1"/>
    <property type="molecule type" value="Genomic_DNA"/>
</dbReference>
<comment type="subcellular location">
    <subcellularLocation>
        <location evidence="1">Cell membrane</location>
        <topology evidence="1">Multi-pass membrane protein</topology>
    </subcellularLocation>
</comment>
<sequence length="422" mass="44739">MQTRLEQDDDRLASLVVILPLAVTGFVVAAGCWTLFAVAGVHLRADLALSSLQFGILLAAPMAVSAVLAIPAGLAAQRYGARAVMLTCLVGLALCMGLLLLVESFYGYLLVAGGLGLAGGFYSAGLQFVVSHCKPKRLGLVLGIFGAGVTGAGFSYYLVPLFHDAFSWQGVPLAYLIVLLLVIALLVMLTDPESRESGADQPWSVGQVVRMLRRGRSLPLTAYFGVVAGSFFALALWLPDFLSAQFGLSLDAGARQAQWFVIPGALAQILGGGLADRFGSARVATRSLVLCLVALAVLSYPPMTLFVRGVDEIITVEFALPLMIEGSLIVVLGVAMGSAMGSLQRMVILANRAEAALFAGFLLVSACSVAFVLPVLFGAVNQWLGVRTAVFMILFLLLSSSLLMFARDTRREERRTLLHPGI</sequence>
<dbReference type="InterPro" id="IPR020846">
    <property type="entry name" value="MFS_dom"/>
</dbReference>
<evidence type="ECO:0000256" key="1">
    <source>
        <dbReference type="ARBA" id="ARBA00004651"/>
    </source>
</evidence>
<protein>
    <submittedName>
        <fullName evidence="9">Nitrite extrusion protein 1</fullName>
    </submittedName>
</protein>
<keyword evidence="6 7" id="KW-0472">Membrane</keyword>
<dbReference type="InterPro" id="IPR050171">
    <property type="entry name" value="MFS_Transporters"/>
</dbReference>
<feature type="transmembrane region" description="Helical" evidence="7">
    <location>
        <begin position="258"/>
        <end position="275"/>
    </location>
</feature>
<feature type="domain" description="Major facilitator superfamily (MFS) profile" evidence="8">
    <location>
        <begin position="17"/>
        <end position="411"/>
    </location>
</feature>
<dbReference type="PROSITE" id="PS51257">
    <property type="entry name" value="PROKAR_LIPOPROTEIN"/>
    <property type="match status" value="1"/>
</dbReference>
<feature type="transmembrane region" description="Helical" evidence="7">
    <location>
        <begin position="287"/>
        <end position="306"/>
    </location>
</feature>
<evidence type="ECO:0000259" key="8">
    <source>
        <dbReference type="PROSITE" id="PS50850"/>
    </source>
</evidence>
<keyword evidence="4 7" id="KW-0812">Transmembrane</keyword>
<feature type="transmembrane region" description="Helical" evidence="7">
    <location>
        <begin position="83"/>
        <end position="102"/>
    </location>
</feature>
<evidence type="ECO:0000256" key="4">
    <source>
        <dbReference type="ARBA" id="ARBA00022692"/>
    </source>
</evidence>
<dbReference type="Pfam" id="PF07690">
    <property type="entry name" value="MFS_1"/>
    <property type="match status" value="1"/>
</dbReference>
<dbReference type="Gene3D" id="1.20.1250.20">
    <property type="entry name" value="MFS general substrate transporter like domains"/>
    <property type="match status" value="2"/>
</dbReference>
<feature type="transmembrane region" description="Helical" evidence="7">
    <location>
        <begin position="138"/>
        <end position="159"/>
    </location>
</feature>
<feature type="transmembrane region" description="Helical" evidence="7">
    <location>
        <begin position="56"/>
        <end position="76"/>
    </location>
</feature>
<gene>
    <name evidence="9" type="primary">narK1</name>
    <name evidence="9" type="ORF">YBY_31350</name>
</gene>
<reference evidence="9" key="1">
    <citation type="submission" date="2019-03" db="EMBL/GenBank/DDBJ databases">
        <title>Whole genome analysis of nitrate-reducing bacteria Marinobacter hydrocarbonoclasticus YB03.</title>
        <authorList>
            <person name="Azam A.H."/>
            <person name="Yuk S.R."/>
            <person name="Kamarisima K."/>
            <person name="Miyanaga K."/>
            <person name="Tanji Y."/>
        </authorList>
    </citation>
    <scope>NUCLEOTIDE SEQUENCE</scope>
    <source>
        <strain evidence="9">YB03</strain>
    </source>
</reference>
<keyword evidence="2" id="KW-0813">Transport</keyword>